<evidence type="ECO:0000256" key="2">
    <source>
        <dbReference type="RuleBase" id="RU000363"/>
    </source>
</evidence>
<evidence type="ECO:0000313" key="4">
    <source>
        <dbReference type="Proteomes" id="UP000500857"/>
    </source>
</evidence>
<dbReference type="GO" id="GO:0016616">
    <property type="term" value="F:oxidoreductase activity, acting on the CH-OH group of donors, NAD or NADP as acceptor"/>
    <property type="evidence" value="ECO:0007669"/>
    <property type="project" value="TreeGrafter"/>
</dbReference>
<dbReference type="CDD" id="cd05233">
    <property type="entry name" value="SDR_c"/>
    <property type="match status" value="1"/>
</dbReference>
<evidence type="ECO:0000313" key="3">
    <source>
        <dbReference type="EMBL" id="QIZ73255.1"/>
    </source>
</evidence>
<keyword evidence="4" id="KW-1185">Reference proteome</keyword>
<proteinExistence type="inferred from homology"/>
<dbReference type="PRINTS" id="PR00080">
    <property type="entry name" value="SDRFAMILY"/>
</dbReference>
<dbReference type="Pfam" id="PF00106">
    <property type="entry name" value="adh_short"/>
    <property type="match status" value="1"/>
</dbReference>
<protein>
    <submittedName>
        <fullName evidence="3">SDR family NAD(P)-dependent oxidoreductase</fullName>
    </submittedName>
</protein>
<dbReference type="PROSITE" id="PS00061">
    <property type="entry name" value="ADH_SHORT"/>
    <property type="match status" value="1"/>
</dbReference>
<dbReference type="Gene3D" id="3.40.50.720">
    <property type="entry name" value="NAD(P)-binding Rossmann-like Domain"/>
    <property type="match status" value="1"/>
</dbReference>
<reference evidence="3 4" key="1">
    <citation type="submission" date="2020-04" db="EMBL/GenBank/DDBJ databases">
        <authorList>
            <person name="Basu S."/>
            <person name="Maruthanayagam V."/>
            <person name="Chakraborty S."/>
            <person name="Pramanik A."/>
            <person name="Mukherjee J."/>
            <person name="Brink B."/>
        </authorList>
    </citation>
    <scope>NUCLEOTIDE SEQUENCE [LARGE SCALE GENOMIC DNA]</scope>
    <source>
        <strain evidence="3 4">AP17</strain>
    </source>
</reference>
<dbReference type="KEGG" id="oxy:HCG48_23840"/>
<dbReference type="InterPro" id="IPR002347">
    <property type="entry name" value="SDR_fam"/>
</dbReference>
<accession>A0A6H1U3M3</accession>
<comment type="similarity">
    <text evidence="1 2">Belongs to the short-chain dehydrogenases/reductases (SDR) family.</text>
</comment>
<dbReference type="InterPro" id="IPR020904">
    <property type="entry name" value="Sc_DH/Rdtase_CS"/>
</dbReference>
<sequence>MNSRKVTDRQSQRVLITGVSRGLGRAMAERFIELGHTVWGCARSPVAIEELQKQFDRPHQFAVVDVSDDSQVRDWARELLTEKIAPDLLINNAGVINRPAVLWELDDREFSQTIDVNVKGVANTIRHFVPSMVANDRGIIVNFSSGWGRSTSPQVGPYCATKWAIEGLTRSLAQELPTTMGAIALNPGIIHTEMLEICFGESAASYTPIARWVDRAVPFLLDLSPRNNGAALTVGV</sequence>
<dbReference type="SUPFAM" id="SSF51735">
    <property type="entry name" value="NAD(P)-binding Rossmann-fold domains"/>
    <property type="match status" value="1"/>
</dbReference>
<dbReference type="RefSeq" id="WP_168571401.1">
    <property type="nucleotide sequence ID" value="NZ_CP051167.1"/>
</dbReference>
<dbReference type="PANTHER" id="PTHR45267">
    <property type="match status" value="1"/>
</dbReference>
<gene>
    <name evidence="3" type="ORF">HCG48_23840</name>
</gene>
<evidence type="ECO:0000256" key="1">
    <source>
        <dbReference type="ARBA" id="ARBA00006484"/>
    </source>
</evidence>
<dbReference type="PANTHER" id="PTHR45267:SF2">
    <property type="entry name" value="NADPH-DEPENDENT PTERIN ALDEHYDE REDUCTASE"/>
    <property type="match status" value="1"/>
</dbReference>
<dbReference type="InterPro" id="IPR053241">
    <property type="entry name" value="NADPH_pterin_aldehyde_rdct"/>
</dbReference>
<dbReference type="GO" id="GO:0005829">
    <property type="term" value="C:cytosol"/>
    <property type="evidence" value="ECO:0007669"/>
    <property type="project" value="TreeGrafter"/>
</dbReference>
<name>A0A6H1U3M3_9CYAN</name>
<dbReference type="Proteomes" id="UP000500857">
    <property type="component" value="Chromosome"/>
</dbReference>
<dbReference type="InterPro" id="IPR036291">
    <property type="entry name" value="NAD(P)-bd_dom_sf"/>
</dbReference>
<dbReference type="EMBL" id="CP051167">
    <property type="protein sequence ID" value="QIZ73255.1"/>
    <property type="molecule type" value="Genomic_DNA"/>
</dbReference>
<dbReference type="AlphaFoldDB" id="A0A6H1U3M3"/>
<dbReference type="PRINTS" id="PR00081">
    <property type="entry name" value="GDHRDH"/>
</dbReference>
<organism evidence="3 4">
    <name type="scientific">Oxynema aestuarii AP17</name>
    <dbReference type="NCBI Taxonomy" id="2064643"/>
    <lineage>
        <taxon>Bacteria</taxon>
        <taxon>Bacillati</taxon>
        <taxon>Cyanobacteriota</taxon>
        <taxon>Cyanophyceae</taxon>
        <taxon>Oscillatoriophycideae</taxon>
        <taxon>Oscillatoriales</taxon>
        <taxon>Oscillatoriaceae</taxon>
        <taxon>Oxynema</taxon>
        <taxon>Oxynema aestuarii</taxon>
    </lineage>
</organism>